<feature type="domain" description="TFIIF beta subunit HTH" evidence="10">
    <location>
        <begin position="191"/>
        <end position="255"/>
    </location>
</feature>
<keyword evidence="13" id="KW-1185">Reference proteome</keyword>
<dbReference type="Proteomes" id="UP000494106">
    <property type="component" value="Unassembled WGS sequence"/>
</dbReference>
<comment type="function">
    <text evidence="9">TFIIF is a general transcription initiation factor that binds to RNA polymerase II and helps to recruit it to the initiation complex in collaboration with TFIIB.</text>
</comment>
<dbReference type="AlphaFoldDB" id="A0A8S1AY51"/>
<comment type="caution">
    <text evidence="12">The sequence shown here is derived from an EMBL/GenBank/DDBJ whole genome shotgun (WGS) entry which is preliminary data.</text>
</comment>
<dbReference type="EMBL" id="CADEBC010000540">
    <property type="protein sequence ID" value="CAB3250250.1"/>
    <property type="molecule type" value="Genomic_DNA"/>
</dbReference>
<proteinExistence type="inferred from homology"/>
<evidence type="ECO:0000313" key="13">
    <source>
        <dbReference type="Proteomes" id="UP000494106"/>
    </source>
</evidence>
<accession>A0A8S1AY51</accession>
<dbReference type="GO" id="GO:0003677">
    <property type="term" value="F:DNA binding"/>
    <property type="evidence" value="ECO:0007669"/>
    <property type="project" value="UniProtKB-UniRule"/>
</dbReference>
<evidence type="ECO:0000256" key="1">
    <source>
        <dbReference type="ARBA" id="ARBA00004123"/>
    </source>
</evidence>
<reference evidence="12 13" key="1">
    <citation type="submission" date="2020-04" db="EMBL/GenBank/DDBJ databases">
        <authorList>
            <person name="Wallbank WR R."/>
            <person name="Pardo Diaz C."/>
            <person name="Kozak K."/>
            <person name="Martin S."/>
            <person name="Jiggins C."/>
            <person name="Moest M."/>
            <person name="Warren A I."/>
            <person name="Byers J.R.P. K."/>
            <person name="Montejo-Kovacevich G."/>
            <person name="Yen C E."/>
        </authorList>
    </citation>
    <scope>NUCLEOTIDE SEQUENCE [LARGE SCALE GENOMIC DNA]</scope>
</reference>
<keyword evidence="5 9" id="KW-0238">DNA-binding</keyword>
<dbReference type="InterPro" id="IPR036388">
    <property type="entry name" value="WH-like_DNA-bd_sf"/>
</dbReference>
<dbReference type="Pfam" id="PF02270">
    <property type="entry name" value="TFIIF_beta"/>
    <property type="match status" value="1"/>
</dbReference>
<keyword evidence="4 9" id="KW-0805">Transcription regulation</keyword>
<evidence type="ECO:0000256" key="9">
    <source>
        <dbReference type="PIRNR" id="PIRNR015849"/>
    </source>
</evidence>
<organism evidence="12 13">
    <name type="scientific">Arctia plantaginis</name>
    <name type="common">Wood tiger moth</name>
    <name type="synonym">Phalaena plantaginis</name>
    <dbReference type="NCBI Taxonomy" id="874455"/>
    <lineage>
        <taxon>Eukaryota</taxon>
        <taxon>Metazoa</taxon>
        <taxon>Ecdysozoa</taxon>
        <taxon>Arthropoda</taxon>
        <taxon>Hexapoda</taxon>
        <taxon>Insecta</taxon>
        <taxon>Pterygota</taxon>
        <taxon>Neoptera</taxon>
        <taxon>Endopterygota</taxon>
        <taxon>Lepidoptera</taxon>
        <taxon>Glossata</taxon>
        <taxon>Ditrysia</taxon>
        <taxon>Noctuoidea</taxon>
        <taxon>Erebidae</taxon>
        <taxon>Arctiinae</taxon>
        <taxon>Arctia</taxon>
    </lineage>
</organism>
<dbReference type="GO" id="GO:0005674">
    <property type="term" value="C:transcription factor TFIIF complex"/>
    <property type="evidence" value="ECO:0007669"/>
    <property type="project" value="InterPro"/>
</dbReference>
<dbReference type="PANTHER" id="PTHR10445:SF0">
    <property type="entry name" value="GENERAL TRANSCRIPTION FACTOR IIF SUBUNIT 2"/>
    <property type="match status" value="1"/>
</dbReference>
<keyword evidence="7 9" id="KW-0539">Nucleus</keyword>
<dbReference type="FunFam" id="1.10.10.10:FF:000035">
    <property type="entry name" value="General transcription factor IIF subunit 2"/>
    <property type="match status" value="1"/>
</dbReference>
<comment type="similarity">
    <text evidence="2 9">Belongs to the TFIIF beta subunit family.</text>
</comment>
<evidence type="ECO:0000256" key="3">
    <source>
        <dbReference type="ARBA" id="ARBA00020815"/>
    </source>
</evidence>
<dbReference type="SUPFAM" id="SSF50916">
    <property type="entry name" value="Rap30/74 interaction domains"/>
    <property type="match status" value="1"/>
</dbReference>
<evidence type="ECO:0000256" key="8">
    <source>
        <dbReference type="ARBA" id="ARBA00033388"/>
    </source>
</evidence>
<gene>
    <name evidence="12" type="ORF">APLA_LOCUS12615</name>
</gene>
<evidence type="ECO:0000256" key="7">
    <source>
        <dbReference type="ARBA" id="ARBA00023242"/>
    </source>
</evidence>
<evidence type="ECO:0000259" key="11">
    <source>
        <dbReference type="Pfam" id="PF17683"/>
    </source>
</evidence>
<dbReference type="Gene3D" id="1.10.10.10">
    <property type="entry name" value="Winged helix-like DNA-binding domain superfamily/Winged helix DNA-binding domain"/>
    <property type="match status" value="1"/>
</dbReference>
<dbReference type="OrthoDB" id="26094at2759"/>
<feature type="domain" description="TFIIF beta subunit N-terminal" evidence="11">
    <location>
        <begin position="25"/>
        <end position="103"/>
    </location>
</feature>
<dbReference type="InterPro" id="IPR040450">
    <property type="entry name" value="TFIIF_beta_HTH"/>
</dbReference>
<dbReference type="InterPro" id="IPR040504">
    <property type="entry name" value="TFIIF_beta_N"/>
</dbReference>
<evidence type="ECO:0000313" key="12">
    <source>
        <dbReference type="EMBL" id="CAB3250250.1"/>
    </source>
</evidence>
<dbReference type="InterPro" id="IPR036390">
    <property type="entry name" value="WH_DNA-bd_sf"/>
</dbReference>
<evidence type="ECO:0000256" key="6">
    <source>
        <dbReference type="ARBA" id="ARBA00023163"/>
    </source>
</evidence>
<dbReference type="InterPro" id="IPR003196">
    <property type="entry name" value="TFIIF_beta"/>
</dbReference>
<dbReference type="InterPro" id="IPR011039">
    <property type="entry name" value="TFIIF_interaction"/>
</dbReference>
<evidence type="ECO:0000256" key="4">
    <source>
        <dbReference type="ARBA" id="ARBA00023015"/>
    </source>
</evidence>
<dbReference type="PIRSF" id="PIRSF015849">
    <property type="entry name" value="TFIIF-beta"/>
    <property type="match status" value="1"/>
</dbReference>
<dbReference type="Pfam" id="PF17683">
    <property type="entry name" value="TFIIF_beta_N"/>
    <property type="match status" value="1"/>
</dbReference>
<protein>
    <recommendedName>
        <fullName evidence="3 9">General transcription factor IIF subunit 2</fullName>
    </recommendedName>
    <alternativeName>
        <fullName evidence="8 9">Transcription initiation factor IIF subunit beta</fullName>
    </alternativeName>
</protein>
<name>A0A8S1AY51_ARCPL</name>
<evidence type="ECO:0000256" key="2">
    <source>
        <dbReference type="ARBA" id="ARBA00009543"/>
    </source>
</evidence>
<dbReference type="SUPFAM" id="SSF46785">
    <property type="entry name" value="Winged helix' DNA-binding domain"/>
    <property type="match status" value="1"/>
</dbReference>
<evidence type="ECO:0000259" key="10">
    <source>
        <dbReference type="Pfam" id="PF02270"/>
    </source>
</evidence>
<dbReference type="PANTHER" id="PTHR10445">
    <property type="entry name" value="GENERAL TRANSCRIPTION FACTOR IIF SUBUNIT 2"/>
    <property type="match status" value="1"/>
</dbReference>
<dbReference type="GO" id="GO:0006367">
    <property type="term" value="P:transcription initiation at RNA polymerase II promoter"/>
    <property type="evidence" value="ECO:0007669"/>
    <property type="project" value="UniProtKB-UniRule"/>
</dbReference>
<comment type="subcellular location">
    <subcellularLocation>
        <location evidence="1 9">Nucleus</location>
    </subcellularLocation>
</comment>
<keyword evidence="6 9" id="KW-0804">Transcription</keyword>
<evidence type="ECO:0000256" key="5">
    <source>
        <dbReference type="ARBA" id="ARBA00023125"/>
    </source>
</evidence>
<dbReference type="GO" id="GO:0006368">
    <property type="term" value="P:transcription elongation by RNA polymerase II"/>
    <property type="evidence" value="ECO:0007669"/>
    <property type="project" value="UniProtKB-ARBA"/>
</dbReference>
<sequence>MTETINEVFKTPHIDRELDLSNTGRGVWLVKVPKYIANKWEKAQGNIEVGKLKISRVPGQRAQVQLSLSEAVLCLKDAGEQNVPKEHRLDVSNVTRQSLGVFSHVIPANTDAVVPESEKLYMEGRIVQKLECRPYADTAYYKLKSESIRKASLPQRQVLQLDRIVPTFKPVSDHKYNIDYLKKKTAEGKKARDDKDAVLNMLFAAFEKHQYYNIKDLQKITRQPIVYLKEILKEVCNYNLKNPHKNMWELKPEYRHYKQDQPAEAKEDKSSSDSD</sequence>
<dbReference type="CDD" id="cd07980">
    <property type="entry name" value="TFIIF_beta"/>
    <property type="match status" value="1"/>
</dbReference>